<name>A0A139ASA0_GONPJ</name>
<dbReference type="OrthoDB" id="2391627at2759"/>
<proteinExistence type="predicted"/>
<dbReference type="PANTHER" id="PTHR28254:SF1">
    <property type="entry name" value="CYTOCHROME B-C1 COMPLEX SUBUNIT 10, MITOCHONDRIAL"/>
    <property type="match status" value="1"/>
</dbReference>
<dbReference type="EMBL" id="KQ965738">
    <property type="protein sequence ID" value="KXS19631.1"/>
    <property type="molecule type" value="Genomic_DNA"/>
</dbReference>
<evidence type="ECO:0000313" key="3">
    <source>
        <dbReference type="Proteomes" id="UP000070544"/>
    </source>
</evidence>
<dbReference type="STRING" id="1344416.A0A139ASA0"/>
<keyword evidence="1" id="KW-0472">Membrane</keyword>
<sequence>MLPTYLVQRRWHFASLTRNRLVNGATLKNWAPTLAVWGGVLGFAALWLLEPVPTARVDIYQNLPVVGGYWKAKLDQAAQKD</sequence>
<dbReference type="PANTHER" id="PTHR28254">
    <property type="entry name" value="CYTOCHROME B-C1 COMPLEX SUBUNIT 10"/>
    <property type="match status" value="1"/>
</dbReference>
<keyword evidence="1" id="KW-0812">Transmembrane</keyword>
<keyword evidence="3" id="KW-1185">Reference proteome</keyword>
<dbReference type="OMA" id="RWHFASL"/>
<reference evidence="2 3" key="1">
    <citation type="journal article" date="2015" name="Genome Biol. Evol.">
        <title>Phylogenomic analyses indicate that early fungi evolved digesting cell walls of algal ancestors of land plants.</title>
        <authorList>
            <person name="Chang Y."/>
            <person name="Wang S."/>
            <person name="Sekimoto S."/>
            <person name="Aerts A.L."/>
            <person name="Choi C."/>
            <person name="Clum A."/>
            <person name="LaButti K.M."/>
            <person name="Lindquist E.A."/>
            <person name="Yee Ngan C."/>
            <person name="Ohm R.A."/>
            <person name="Salamov A.A."/>
            <person name="Grigoriev I.V."/>
            <person name="Spatafora J.W."/>
            <person name="Berbee M.L."/>
        </authorList>
    </citation>
    <scope>NUCLEOTIDE SEQUENCE [LARGE SCALE GENOMIC DNA]</scope>
    <source>
        <strain evidence="2 3">JEL478</strain>
    </source>
</reference>
<accession>A0A139ASA0</accession>
<dbReference type="GO" id="GO:0005739">
    <property type="term" value="C:mitochondrion"/>
    <property type="evidence" value="ECO:0007669"/>
    <property type="project" value="GOC"/>
</dbReference>
<dbReference type="AlphaFoldDB" id="A0A139ASA0"/>
<protein>
    <submittedName>
        <fullName evidence="2">Uncharacterized protein</fullName>
    </submittedName>
</protein>
<feature type="transmembrane region" description="Helical" evidence="1">
    <location>
        <begin position="30"/>
        <end position="49"/>
    </location>
</feature>
<dbReference type="Proteomes" id="UP000070544">
    <property type="component" value="Unassembled WGS sequence"/>
</dbReference>
<dbReference type="InterPro" id="IPR019182">
    <property type="entry name" value="Cytochrome_b-c1_su10_fun"/>
</dbReference>
<gene>
    <name evidence="2" type="ORF">M427DRAFT_29046</name>
</gene>
<dbReference type="Pfam" id="PF09796">
    <property type="entry name" value="QCR10"/>
    <property type="match status" value="1"/>
</dbReference>
<dbReference type="GO" id="GO:0006122">
    <property type="term" value="P:mitochondrial electron transport, ubiquinol to cytochrome c"/>
    <property type="evidence" value="ECO:0007669"/>
    <property type="project" value="InterPro"/>
</dbReference>
<keyword evidence="1" id="KW-1133">Transmembrane helix</keyword>
<evidence type="ECO:0000256" key="1">
    <source>
        <dbReference type="SAM" id="Phobius"/>
    </source>
</evidence>
<evidence type="ECO:0000313" key="2">
    <source>
        <dbReference type="EMBL" id="KXS19631.1"/>
    </source>
</evidence>
<organism evidence="2 3">
    <name type="scientific">Gonapodya prolifera (strain JEL478)</name>
    <name type="common">Monoblepharis prolifera</name>
    <dbReference type="NCBI Taxonomy" id="1344416"/>
    <lineage>
        <taxon>Eukaryota</taxon>
        <taxon>Fungi</taxon>
        <taxon>Fungi incertae sedis</taxon>
        <taxon>Chytridiomycota</taxon>
        <taxon>Chytridiomycota incertae sedis</taxon>
        <taxon>Monoblepharidomycetes</taxon>
        <taxon>Monoblepharidales</taxon>
        <taxon>Gonapodyaceae</taxon>
        <taxon>Gonapodya</taxon>
    </lineage>
</organism>